<dbReference type="InterPro" id="IPR038646">
    <property type="entry name" value="Atu4866-like_sf"/>
</dbReference>
<evidence type="ECO:0000259" key="1">
    <source>
        <dbReference type="Pfam" id="PF12680"/>
    </source>
</evidence>
<dbReference type="SUPFAM" id="SSF54427">
    <property type="entry name" value="NTF2-like"/>
    <property type="match status" value="1"/>
</dbReference>
<dbReference type="AlphaFoldDB" id="A0A3P3QQ31"/>
<dbReference type="InterPro" id="IPR032710">
    <property type="entry name" value="NTF2-like_dom_sf"/>
</dbReference>
<dbReference type="PANTHER" id="PTHR41252:SF1">
    <property type="entry name" value="BLR2505 PROTEIN"/>
    <property type="match status" value="1"/>
</dbReference>
<dbReference type="OrthoDB" id="1450423at2"/>
<organism evidence="2 3">
    <name type="scientific">Rheinheimera mesophila</name>
    <dbReference type="NCBI Taxonomy" id="1547515"/>
    <lineage>
        <taxon>Bacteria</taxon>
        <taxon>Pseudomonadati</taxon>
        <taxon>Pseudomonadota</taxon>
        <taxon>Gammaproteobacteria</taxon>
        <taxon>Chromatiales</taxon>
        <taxon>Chromatiaceae</taxon>
        <taxon>Rheinheimera</taxon>
    </lineage>
</organism>
<dbReference type="Pfam" id="PF11512">
    <property type="entry name" value="Atu4866"/>
    <property type="match status" value="1"/>
</dbReference>
<protein>
    <recommendedName>
        <fullName evidence="1">SnoaL-like domain-containing protein</fullName>
    </recommendedName>
</protein>
<gene>
    <name evidence="2" type="ORF">EIK76_04160</name>
</gene>
<accession>A0A3P3QQ31</accession>
<proteinExistence type="predicted"/>
<feature type="domain" description="SnoaL-like" evidence="1">
    <location>
        <begin position="63"/>
        <end position="167"/>
    </location>
</feature>
<dbReference type="Pfam" id="PF12680">
    <property type="entry name" value="SnoaL_2"/>
    <property type="match status" value="1"/>
</dbReference>
<evidence type="ECO:0000313" key="3">
    <source>
        <dbReference type="Proteomes" id="UP000276260"/>
    </source>
</evidence>
<name>A0A3P3QQ31_9GAMM</name>
<dbReference type="Gene3D" id="2.40.128.290">
    <property type="entry name" value="Uncharacterised protein Atu4866, PF11512"/>
    <property type="match status" value="1"/>
</dbReference>
<evidence type="ECO:0000313" key="2">
    <source>
        <dbReference type="EMBL" id="RRJ23284.1"/>
    </source>
</evidence>
<dbReference type="Proteomes" id="UP000276260">
    <property type="component" value="Unassembled WGS sequence"/>
</dbReference>
<keyword evidence="3" id="KW-1185">Reference proteome</keyword>
<comment type="caution">
    <text evidence="2">The sequence shown here is derived from an EMBL/GenBank/DDBJ whole genome shotgun (WGS) entry which is preliminary data.</text>
</comment>
<dbReference type="EMBL" id="RRCF01000001">
    <property type="protein sequence ID" value="RRJ23284.1"/>
    <property type="molecule type" value="Genomic_DNA"/>
</dbReference>
<sequence length="278" mass="30761">MLNKKDQNTAGLQHSLATGELSMTVPNPLFSSLLLVVAMMISFLAEASSDQAVAEKNKAFISQAFAKWAAGGSTFFQEVLAEDVVWTIKGSDPAAGTYKGRAVFIEQAVAPFAARLSSFVKPKVNDIWADGDDVVVYWDGSAVAKDGKPYNNSFVWIFRIKDLRATEVIAFLDLTQYDAVINRISLPTSFDQQGDQPMSAQHPYLGMWVTADGRIRQQLLANGRYDEARGSRESAYQGRYEVKGNQIDYWDDTGFTADGVFVDANTLHHGGMIFYRQQ</sequence>
<dbReference type="InterPro" id="IPR020955">
    <property type="entry name" value="Uncharacterised_Atu4866"/>
</dbReference>
<dbReference type="PANTHER" id="PTHR41252">
    <property type="entry name" value="BLR2505 PROTEIN"/>
    <property type="match status" value="1"/>
</dbReference>
<dbReference type="Gene3D" id="3.10.450.50">
    <property type="match status" value="1"/>
</dbReference>
<dbReference type="InterPro" id="IPR037401">
    <property type="entry name" value="SnoaL-like"/>
</dbReference>
<reference evidence="2 3" key="1">
    <citation type="submission" date="2018-11" db="EMBL/GenBank/DDBJ databases">
        <title>Draft genome analysis of Rheinheimera mesophila isolated from an industrial waste site.</title>
        <authorList>
            <person name="Yu Q."/>
            <person name="Qi Y."/>
            <person name="Zhang H."/>
            <person name="Lu Y."/>
            <person name="Pu J."/>
        </authorList>
    </citation>
    <scope>NUCLEOTIDE SEQUENCE [LARGE SCALE GENOMIC DNA]</scope>
    <source>
        <strain evidence="2 3">IITR13</strain>
    </source>
</reference>